<dbReference type="EMBL" id="GBRH01276166">
    <property type="protein sequence ID" value="JAD21729.1"/>
    <property type="molecule type" value="Transcribed_RNA"/>
</dbReference>
<accession>A0A0A8Y6Q2</accession>
<sequence>MRIDYNLATFQIPVFSGLLENAGDWLIIASFT</sequence>
<proteinExistence type="predicted"/>
<name>A0A0A8Y6Q2_ARUDO</name>
<dbReference type="AlphaFoldDB" id="A0A0A8Y6Q2"/>
<protein>
    <submittedName>
        <fullName evidence="1">Uncharacterized protein</fullName>
    </submittedName>
</protein>
<evidence type="ECO:0000313" key="1">
    <source>
        <dbReference type="EMBL" id="JAD21729.1"/>
    </source>
</evidence>
<organism evidence="1">
    <name type="scientific">Arundo donax</name>
    <name type="common">Giant reed</name>
    <name type="synonym">Donax arundinaceus</name>
    <dbReference type="NCBI Taxonomy" id="35708"/>
    <lineage>
        <taxon>Eukaryota</taxon>
        <taxon>Viridiplantae</taxon>
        <taxon>Streptophyta</taxon>
        <taxon>Embryophyta</taxon>
        <taxon>Tracheophyta</taxon>
        <taxon>Spermatophyta</taxon>
        <taxon>Magnoliopsida</taxon>
        <taxon>Liliopsida</taxon>
        <taxon>Poales</taxon>
        <taxon>Poaceae</taxon>
        <taxon>PACMAD clade</taxon>
        <taxon>Arundinoideae</taxon>
        <taxon>Arundineae</taxon>
        <taxon>Arundo</taxon>
    </lineage>
</organism>
<reference evidence="1" key="1">
    <citation type="submission" date="2014-09" db="EMBL/GenBank/DDBJ databases">
        <authorList>
            <person name="Magalhaes I.L.F."/>
            <person name="Oliveira U."/>
            <person name="Santos F.R."/>
            <person name="Vidigal T.H.D.A."/>
            <person name="Brescovit A.D."/>
            <person name="Santos A.J."/>
        </authorList>
    </citation>
    <scope>NUCLEOTIDE SEQUENCE</scope>
    <source>
        <tissue evidence="1">Shoot tissue taken approximately 20 cm above the soil surface</tissue>
    </source>
</reference>
<reference evidence="1" key="2">
    <citation type="journal article" date="2015" name="Data Brief">
        <title>Shoot transcriptome of the giant reed, Arundo donax.</title>
        <authorList>
            <person name="Barrero R.A."/>
            <person name="Guerrero F.D."/>
            <person name="Moolhuijzen P."/>
            <person name="Goolsby J.A."/>
            <person name="Tidwell J."/>
            <person name="Bellgard S.E."/>
            <person name="Bellgard M.I."/>
        </authorList>
    </citation>
    <scope>NUCLEOTIDE SEQUENCE</scope>
    <source>
        <tissue evidence="1">Shoot tissue taken approximately 20 cm above the soil surface</tissue>
    </source>
</reference>